<dbReference type="PANTHER" id="PTHR19229:SF154">
    <property type="entry name" value="ABC TRANSPORTER A FAMILY MEMBER 3-RELATED"/>
    <property type="match status" value="1"/>
</dbReference>
<evidence type="ECO:0000313" key="2">
    <source>
        <dbReference type="EMBL" id="KAK7836178.1"/>
    </source>
</evidence>
<name>A0AAW0KA82_QUESU</name>
<keyword evidence="1" id="KW-0812">Transmembrane</keyword>
<comment type="caution">
    <text evidence="2">The sequence shown here is derived from an EMBL/GenBank/DDBJ whole genome shotgun (WGS) entry which is preliminary data.</text>
</comment>
<dbReference type="PANTHER" id="PTHR19229">
    <property type="entry name" value="ATP-BINDING CASSETTE TRANSPORTER SUBFAMILY A ABCA"/>
    <property type="match status" value="1"/>
</dbReference>
<feature type="transmembrane region" description="Helical" evidence="1">
    <location>
        <begin position="131"/>
        <end position="151"/>
    </location>
</feature>
<sequence length="218" mass="24580">MKQFIQFQREKVNQLPRESCTSHAIVCHNLQKITQEEIETLKHLPCKDYILLCLEGNALMIGHIKPTSGTTFVQGLDIQTHMDEICTRMGVCPQHEEYSGGMKRMLSVAISLIGDPKEPSTGLDPTNGTTYGMLALIFSLILSLMKLIYMVSAQIMEEAKFLCDRQGFFVNGSLQCIGNPKEKDKYGGSYMFTTTISSDRRKQIMTSLDQEKELENIV</sequence>
<evidence type="ECO:0000313" key="3">
    <source>
        <dbReference type="Proteomes" id="UP000237347"/>
    </source>
</evidence>
<dbReference type="GO" id="GO:0140359">
    <property type="term" value="F:ABC-type transporter activity"/>
    <property type="evidence" value="ECO:0007669"/>
    <property type="project" value="InterPro"/>
</dbReference>
<dbReference type="GO" id="GO:0005319">
    <property type="term" value="F:lipid transporter activity"/>
    <property type="evidence" value="ECO:0007669"/>
    <property type="project" value="TreeGrafter"/>
</dbReference>
<dbReference type="AlphaFoldDB" id="A0AAW0KA82"/>
<dbReference type="GO" id="GO:0016020">
    <property type="term" value="C:membrane"/>
    <property type="evidence" value="ECO:0007669"/>
    <property type="project" value="InterPro"/>
</dbReference>
<keyword evidence="3" id="KW-1185">Reference proteome</keyword>
<protein>
    <submittedName>
        <fullName evidence="2">Abc transporter a family member 7</fullName>
    </submittedName>
</protein>
<reference evidence="2 3" key="1">
    <citation type="journal article" date="2018" name="Sci. Data">
        <title>The draft genome sequence of cork oak.</title>
        <authorList>
            <person name="Ramos A.M."/>
            <person name="Usie A."/>
            <person name="Barbosa P."/>
            <person name="Barros P.M."/>
            <person name="Capote T."/>
            <person name="Chaves I."/>
            <person name="Simoes F."/>
            <person name="Abreu I."/>
            <person name="Carrasquinho I."/>
            <person name="Faro C."/>
            <person name="Guimaraes J.B."/>
            <person name="Mendonca D."/>
            <person name="Nobrega F."/>
            <person name="Rodrigues L."/>
            <person name="Saibo N.J.M."/>
            <person name="Varela M.C."/>
            <person name="Egas C."/>
            <person name="Matos J."/>
            <person name="Miguel C.M."/>
            <person name="Oliveira M.M."/>
            <person name="Ricardo C.P."/>
            <person name="Goncalves S."/>
        </authorList>
    </citation>
    <scope>NUCLEOTIDE SEQUENCE [LARGE SCALE GENOMIC DNA]</scope>
    <source>
        <strain evidence="3">cv. HL8</strain>
    </source>
</reference>
<keyword evidence="1" id="KW-1133">Transmembrane helix</keyword>
<dbReference type="InterPro" id="IPR026082">
    <property type="entry name" value="ABCA"/>
</dbReference>
<evidence type="ECO:0000256" key="1">
    <source>
        <dbReference type="SAM" id="Phobius"/>
    </source>
</evidence>
<dbReference type="InterPro" id="IPR027417">
    <property type="entry name" value="P-loop_NTPase"/>
</dbReference>
<dbReference type="Proteomes" id="UP000237347">
    <property type="component" value="Unassembled WGS sequence"/>
</dbReference>
<dbReference type="Gene3D" id="3.40.50.300">
    <property type="entry name" value="P-loop containing nucleotide triphosphate hydrolases"/>
    <property type="match status" value="1"/>
</dbReference>
<gene>
    <name evidence="2" type="primary">ABCA7_0</name>
    <name evidence="2" type="ORF">CFP56_022883</name>
</gene>
<organism evidence="2 3">
    <name type="scientific">Quercus suber</name>
    <name type="common">Cork oak</name>
    <dbReference type="NCBI Taxonomy" id="58331"/>
    <lineage>
        <taxon>Eukaryota</taxon>
        <taxon>Viridiplantae</taxon>
        <taxon>Streptophyta</taxon>
        <taxon>Embryophyta</taxon>
        <taxon>Tracheophyta</taxon>
        <taxon>Spermatophyta</taxon>
        <taxon>Magnoliopsida</taxon>
        <taxon>eudicotyledons</taxon>
        <taxon>Gunneridae</taxon>
        <taxon>Pentapetalae</taxon>
        <taxon>rosids</taxon>
        <taxon>fabids</taxon>
        <taxon>Fagales</taxon>
        <taxon>Fagaceae</taxon>
        <taxon>Quercus</taxon>
    </lineage>
</organism>
<keyword evidence="1" id="KW-0472">Membrane</keyword>
<accession>A0AAW0KA82</accession>
<dbReference type="EMBL" id="PKMF04000360">
    <property type="protein sequence ID" value="KAK7836178.1"/>
    <property type="molecule type" value="Genomic_DNA"/>
</dbReference>
<proteinExistence type="predicted"/>
<dbReference type="SUPFAM" id="SSF52540">
    <property type="entry name" value="P-loop containing nucleoside triphosphate hydrolases"/>
    <property type="match status" value="1"/>
</dbReference>